<dbReference type="RefSeq" id="WP_099086651.1">
    <property type="nucleotide sequence ID" value="NZ_CP042276.1"/>
</dbReference>
<dbReference type="EMBL" id="CP042276">
    <property type="protein sequence ID" value="QDY97484.1"/>
    <property type="molecule type" value="Genomic_DNA"/>
</dbReference>
<evidence type="ECO:0000313" key="2">
    <source>
        <dbReference type="Proteomes" id="UP000222296"/>
    </source>
</evidence>
<proteinExistence type="predicted"/>
<sequence length="317" mass="34996">MTWDASKYFAKAKRYWSKASELPRDDDQFLLNVSFFCEFFIRGVLIFKSPVLNADLSEDSLLHAAGVEGFENAKTVGLRTAITRLKSAYPDLNAVTFDPISVLIEARNRELHGEGDDISAQDLSQILPAVYLLAVKGAEATKLDLSDLMGAEDAIAASEAATAKLKDRSQRVRSDIKNAKDRFYERTSEEQAELRKRAAAFGYAVQTNGTHLKSHKCPSCGSQAVLGAKPVGVSREFLRDGSLMYEARAVPTSFSCDVCGLKLTGLAELMAAGLPHEITTLDERDPVDFFGVDPMEYVDTSEIIREYGEEMHGYQDE</sequence>
<gene>
    <name evidence="1" type="ORF">CG010_025165</name>
</gene>
<evidence type="ECO:0000313" key="1">
    <source>
        <dbReference type="EMBL" id="QDY97484.1"/>
    </source>
</evidence>
<accession>A0AAP9J8Y5</accession>
<geneLocation type="plasmid" evidence="2">
    <name>pat</name>
</geneLocation>
<keyword evidence="1" id="KW-0614">Plasmid</keyword>
<dbReference type="AlphaFoldDB" id="A0AAP9J8Y5"/>
<name>A0AAP9J8Y5_AGRTU</name>
<reference evidence="1 2" key="1">
    <citation type="journal article" date="2017" name="Genome Announc.">
        <title>Draft Genome Sequence of Agrobacterium tumefaciens Biovar 1 Strain 186, Isolated from Walnut.</title>
        <authorList>
            <person name="Poret-Peterson A.T."/>
            <person name="Bhatnagar S."/>
            <person name="McClean A.E."/>
            <person name="Kluepfel D.A."/>
        </authorList>
    </citation>
    <scope>NUCLEOTIDE SEQUENCE [LARGE SCALE GENOMIC DNA]</scope>
    <source>
        <strain evidence="1 2">186</strain>
    </source>
</reference>
<protein>
    <submittedName>
        <fullName evidence="1">Uncharacterized protein</fullName>
    </submittedName>
</protein>
<dbReference type="Proteomes" id="UP000222296">
    <property type="component" value="Plasmid pAt"/>
</dbReference>
<organism evidence="1 2">
    <name type="scientific">Agrobacterium tumefaciens</name>
    <dbReference type="NCBI Taxonomy" id="358"/>
    <lineage>
        <taxon>Bacteria</taxon>
        <taxon>Pseudomonadati</taxon>
        <taxon>Pseudomonadota</taxon>
        <taxon>Alphaproteobacteria</taxon>
        <taxon>Hyphomicrobiales</taxon>
        <taxon>Rhizobiaceae</taxon>
        <taxon>Rhizobium/Agrobacterium group</taxon>
        <taxon>Agrobacterium</taxon>
        <taxon>Agrobacterium tumefaciens complex</taxon>
    </lineage>
</organism>